<reference evidence="3 4" key="1">
    <citation type="journal article" date="2019" name="Sci. Rep.">
        <title>Comparative genomics of chytrid fungi reveal insights into the obligate biotrophic and pathogenic lifestyle of Synchytrium endobioticum.</title>
        <authorList>
            <person name="van de Vossenberg B.T.L.H."/>
            <person name="Warris S."/>
            <person name="Nguyen H.D.T."/>
            <person name="van Gent-Pelzer M.P.E."/>
            <person name="Joly D.L."/>
            <person name="van de Geest H.C."/>
            <person name="Bonants P.J.M."/>
            <person name="Smith D.S."/>
            <person name="Levesque C.A."/>
            <person name="van der Lee T.A.J."/>
        </authorList>
    </citation>
    <scope>NUCLEOTIDE SEQUENCE [LARGE SCALE GENOMIC DNA]</scope>
    <source>
        <strain evidence="2 4">LEV6574</strain>
        <strain evidence="1 3">MB42</strain>
    </source>
</reference>
<dbReference type="Proteomes" id="UP000320475">
    <property type="component" value="Unassembled WGS sequence"/>
</dbReference>
<dbReference type="AlphaFoldDB" id="A0A507D9B5"/>
<accession>A0A507D9B5</accession>
<sequence>MGATIRTLMTAQVSECLCRPSILATAFCRDDNLVKPKSRRRGGGTSHPPHMTGYPEKLGILHLKRYQIEELQLPSLEENPDLQQYLQPSTDTSLEAIPYLEVCRAFVCDTCGFISQVERRVTRPSQRHKCAGQNAIKCLASKTSSEQRQFLVTKSSLPAALVPRSAPTITEYNEGSDVNDGPSRMAQQVNHTHHITELYESIFGRHDATITQDIVSKAVAAPEATEPIEHNEESMEDVDPNMITCTEEVMRQLWMVTFNDDMDVIRCMRHPIIAFIVMESFNHVKRAWLEPGKITQIMVALMRMNQTAIGLSLCRSLESRTPPDETIPLYTDPSASNPLNVITNLYKPIQFARSCQMVIG</sequence>
<evidence type="ECO:0000313" key="4">
    <source>
        <dbReference type="Proteomes" id="UP000320475"/>
    </source>
</evidence>
<organism evidence="2 4">
    <name type="scientific">Synchytrium endobioticum</name>
    <dbReference type="NCBI Taxonomy" id="286115"/>
    <lineage>
        <taxon>Eukaryota</taxon>
        <taxon>Fungi</taxon>
        <taxon>Fungi incertae sedis</taxon>
        <taxon>Chytridiomycota</taxon>
        <taxon>Chytridiomycota incertae sedis</taxon>
        <taxon>Chytridiomycetes</taxon>
        <taxon>Synchytriales</taxon>
        <taxon>Synchytriaceae</taxon>
        <taxon>Synchytrium</taxon>
    </lineage>
</organism>
<evidence type="ECO:0000313" key="2">
    <source>
        <dbReference type="EMBL" id="TPX47977.1"/>
    </source>
</evidence>
<protein>
    <submittedName>
        <fullName evidence="2">Uncharacterized protein</fullName>
    </submittedName>
</protein>
<dbReference type="EMBL" id="QEAN01000435">
    <property type="protein sequence ID" value="TPX37297.1"/>
    <property type="molecule type" value="Genomic_DNA"/>
</dbReference>
<proteinExistence type="predicted"/>
<keyword evidence="3" id="KW-1185">Reference proteome</keyword>
<dbReference type="Proteomes" id="UP000317494">
    <property type="component" value="Unassembled WGS sequence"/>
</dbReference>
<evidence type="ECO:0000313" key="3">
    <source>
        <dbReference type="Proteomes" id="UP000317494"/>
    </source>
</evidence>
<comment type="caution">
    <text evidence="2">The sequence shown here is derived from an EMBL/GenBank/DDBJ whole genome shotgun (WGS) entry which is preliminary data.</text>
</comment>
<dbReference type="VEuPathDB" id="FungiDB:SeMB42_g06954"/>
<dbReference type="EMBL" id="QEAM01000063">
    <property type="protein sequence ID" value="TPX47977.1"/>
    <property type="molecule type" value="Genomic_DNA"/>
</dbReference>
<evidence type="ECO:0000313" key="1">
    <source>
        <dbReference type="EMBL" id="TPX37297.1"/>
    </source>
</evidence>
<name>A0A507D9B5_9FUNG</name>
<gene>
    <name evidence="2" type="ORF">SeLEV6574_g02330</name>
    <name evidence="1" type="ORF">SeMB42_g06954</name>
</gene>